<reference evidence="9" key="1">
    <citation type="submission" date="2016-02" db="EMBL/GenBank/DDBJ databases">
        <authorList>
            <person name="Holder M.E."/>
            <person name="Ajami N.J."/>
            <person name="Petrosino J.F."/>
        </authorList>
    </citation>
    <scope>NUCLEOTIDE SEQUENCE [LARGE SCALE GENOMIC DNA]</scope>
    <source>
        <strain evidence="9">CCUG 45958</strain>
    </source>
</reference>
<proteinExistence type="predicted"/>
<feature type="transmembrane region" description="Helical" evidence="6">
    <location>
        <begin position="126"/>
        <end position="146"/>
    </location>
</feature>
<evidence type="ECO:0000313" key="8">
    <source>
        <dbReference type="EMBL" id="AMD90582.1"/>
    </source>
</evidence>
<protein>
    <recommendedName>
        <fullName evidence="7">Sulfatase N-terminal domain-containing protein</fullName>
    </recommendedName>
</protein>
<evidence type="ECO:0000313" key="9">
    <source>
        <dbReference type="Proteomes" id="UP000069241"/>
    </source>
</evidence>
<evidence type="ECO:0000256" key="4">
    <source>
        <dbReference type="ARBA" id="ARBA00022989"/>
    </source>
</evidence>
<gene>
    <name evidence="8" type="ORF">AXF13_10895</name>
</gene>
<evidence type="ECO:0000256" key="3">
    <source>
        <dbReference type="ARBA" id="ARBA00022692"/>
    </source>
</evidence>
<keyword evidence="4 6" id="KW-1133">Transmembrane helix</keyword>
<feature type="domain" description="Sulfatase N-terminal" evidence="7">
    <location>
        <begin position="216"/>
        <end position="495"/>
    </location>
</feature>
<dbReference type="Pfam" id="PF00884">
    <property type="entry name" value="Sulfatase"/>
    <property type="match status" value="1"/>
</dbReference>
<accession>A0A0X8JL44</accession>
<keyword evidence="2" id="KW-1003">Cell membrane</keyword>
<evidence type="ECO:0000256" key="5">
    <source>
        <dbReference type="ARBA" id="ARBA00023136"/>
    </source>
</evidence>
<dbReference type="SUPFAM" id="SSF53649">
    <property type="entry name" value="Alkaline phosphatase-like"/>
    <property type="match status" value="1"/>
</dbReference>
<dbReference type="InterPro" id="IPR017850">
    <property type="entry name" value="Alkaline_phosphatase_core_sf"/>
</dbReference>
<evidence type="ECO:0000256" key="6">
    <source>
        <dbReference type="SAM" id="Phobius"/>
    </source>
</evidence>
<feature type="transmembrane region" description="Helical" evidence="6">
    <location>
        <begin position="44"/>
        <end position="67"/>
    </location>
</feature>
<evidence type="ECO:0000256" key="1">
    <source>
        <dbReference type="ARBA" id="ARBA00004651"/>
    </source>
</evidence>
<dbReference type="AlphaFoldDB" id="A0A0X8JL44"/>
<dbReference type="GO" id="GO:0005886">
    <property type="term" value="C:plasma membrane"/>
    <property type="evidence" value="ECO:0007669"/>
    <property type="project" value="UniProtKB-SubCell"/>
</dbReference>
<feature type="transmembrane region" description="Helical" evidence="6">
    <location>
        <begin position="93"/>
        <end position="114"/>
    </location>
</feature>
<keyword evidence="9" id="KW-1185">Reference proteome</keyword>
<dbReference type="InterPro" id="IPR000917">
    <property type="entry name" value="Sulfatase_N"/>
</dbReference>
<keyword evidence="5 6" id="KW-0472">Membrane</keyword>
<organism evidence="8 9">
    <name type="scientific">Desulfovibrio fairfieldensis</name>
    <dbReference type="NCBI Taxonomy" id="44742"/>
    <lineage>
        <taxon>Bacteria</taxon>
        <taxon>Pseudomonadati</taxon>
        <taxon>Thermodesulfobacteriota</taxon>
        <taxon>Desulfovibrionia</taxon>
        <taxon>Desulfovibrionales</taxon>
        <taxon>Desulfovibrionaceae</taxon>
        <taxon>Desulfovibrio</taxon>
    </lineage>
</organism>
<dbReference type="PANTHER" id="PTHR47371">
    <property type="entry name" value="LIPOTEICHOIC ACID SYNTHASE"/>
    <property type="match status" value="1"/>
</dbReference>
<dbReference type="KEGG" id="dfi:AXF13_10895"/>
<feature type="transmembrane region" description="Helical" evidence="6">
    <location>
        <begin position="16"/>
        <end position="37"/>
    </location>
</feature>
<dbReference type="CDD" id="cd16015">
    <property type="entry name" value="LTA_synthase"/>
    <property type="match status" value="1"/>
</dbReference>
<dbReference type="STRING" id="44742.AXF13_10895"/>
<evidence type="ECO:0000259" key="7">
    <source>
        <dbReference type="Pfam" id="PF00884"/>
    </source>
</evidence>
<sequence length="552" mass="61713">MLFPEQIPLGWKIERVALGTLLDCGPLFVFSLAALFWKTRLLNILSAFWLLIILVWNAANCFLIHTARRIIDYDILLQVLPEARHALDALPEYGIVVVVAGAAGAAALTAWLVRSQRRFALRRSKRVPAGMLLLLIAMSALATGYYCATRYDMDRRRGWMSIPAWKSAWEIWYDRQESRSAPVGPPHEALAADRQAMAALGLLRTSPPPGHPLPFRNIILVAVESLNLEFLHKYNGTIPAEATPHFDALAGRGLACRNFYTSAAPTARGLHALLASRLSYDDDQGSAPNLFTSLERAGFTGYYLSAVSGRWGHFIDSGRAAFARRYSPSHIRFREYFEDKVGDINEKWGIESGYLFEDALEILRSRPGGKNFIVISTIETHAPYTTPTRENEACARIPALAGNTFFIALCAQDRALGHFLRGLEPYLDDTLLIITADHSATHGARYTQRPDFAPDRIPLIFLSRRGVPGLGGNGQEITRYCSQIDLSVTLLDLLGLPVPPTFMGNDIRLKNVGCSLLERKTVRFVDAQAERLFDRKDTTSVMGRWFQLYYPR</sequence>
<keyword evidence="3 6" id="KW-0812">Transmembrane</keyword>
<dbReference type="EMBL" id="CP014229">
    <property type="protein sequence ID" value="AMD90582.1"/>
    <property type="molecule type" value="Genomic_DNA"/>
</dbReference>
<dbReference type="InterPro" id="IPR050448">
    <property type="entry name" value="OpgB/LTA_synthase_biosynth"/>
</dbReference>
<dbReference type="Gene3D" id="3.40.720.10">
    <property type="entry name" value="Alkaline Phosphatase, subunit A"/>
    <property type="match status" value="1"/>
</dbReference>
<name>A0A0X8JL44_9BACT</name>
<dbReference type="Proteomes" id="UP000069241">
    <property type="component" value="Chromosome"/>
</dbReference>
<comment type="subcellular location">
    <subcellularLocation>
        <location evidence="1">Cell membrane</location>
        <topology evidence="1">Multi-pass membrane protein</topology>
    </subcellularLocation>
</comment>
<dbReference type="PANTHER" id="PTHR47371:SF3">
    <property type="entry name" value="PHOSPHOGLYCEROL TRANSFERASE I"/>
    <property type="match status" value="1"/>
</dbReference>
<evidence type="ECO:0000256" key="2">
    <source>
        <dbReference type="ARBA" id="ARBA00022475"/>
    </source>
</evidence>